<dbReference type="InterPro" id="IPR051678">
    <property type="entry name" value="AGP_Transferase"/>
</dbReference>
<evidence type="ECO:0000259" key="1">
    <source>
        <dbReference type="PROSITE" id="PS50011"/>
    </source>
</evidence>
<dbReference type="SUPFAM" id="SSF56112">
    <property type="entry name" value="Protein kinase-like (PK-like)"/>
    <property type="match status" value="1"/>
</dbReference>
<dbReference type="InterPro" id="IPR000719">
    <property type="entry name" value="Prot_kinase_dom"/>
</dbReference>
<protein>
    <recommendedName>
        <fullName evidence="1">Protein kinase domain-containing protein</fullName>
    </recommendedName>
</protein>
<dbReference type="AlphaFoldDB" id="A0A2U3RCM7"/>
<name>A0A2U3RCM7_ORITS</name>
<dbReference type="Gene3D" id="3.90.1200.10">
    <property type="match status" value="1"/>
</dbReference>
<dbReference type="GO" id="GO:0004672">
    <property type="term" value="F:protein kinase activity"/>
    <property type="evidence" value="ECO:0007669"/>
    <property type="project" value="InterPro"/>
</dbReference>
<feature type="domain" description="Protein kinase" evidence="1">
    <location>
        <begin position="26"/>
        <end position="294"/>
    </location>
</feature>
<evidence type="ECO:0000313" key="3">
    <source>
        <dbReference type="Proteomes" id="UP000244960"/>
    </source>
</evidence>
<dbReference type="InterPro" id="IPR002575">
    <property type="entry name" value="Aminoglycoside_PTrfase"/>
</dbReference>
<dbReference type="EMBL" id="LS398547">
    <property type="protein sequence ID" value="SPR10979.1"/>
    <property type="molecule type" value="Genomic_DNA"/>
</dbReference>
<accession>A0A2U3RCM7</accession>
<dbReference type="Gene3D" id="3.30.200.20">
    <property type="entry name" value="Phosphorylase Kinase, domain 1"/>
    <property type="match status" value="1"/>
</dbReference>
<dbReference type="Proteomes" id="UP000244960">
    <property type="component" value="Chromosome I"/>
</dbReference>
<dbReference type="PROSITE" id="PS50011">
    <property type="entry name" value="PROTEIN_KINASE_DOM"/>
    <property type="match status" value="1"/>
</dbReference>
<dbReference type="RefSeq" id="WP_045918443.1">
    <property type="nucleotide sequence ID" value="NZ_LS398547.1"/>
</dbReference>
<evidence type="ECO:0000313" key="2">
    <source>
        <dbReference type="EMBL" id="SPR10979.1"/>
    </source>
</evidence>
<sequence>MATTFILSPDLARKLIAEQFPEYASLTIVDVEKQGHDNRTYRLGEHMLIRMPTAADYALKVPKEQELLLQLAKRLSVSIPAPIKMGKPSTDYPYPFSIYKWLSGKSINLLTLIDQEKEQLAFDLAKFLKELQAITDVEGPEPGQHNWWRGDHVSVYDKGAREQIAELAEIIDASKALALWDQACVTRWDKTPVWIHGDFAIGNILMDSGKLSAVIDFGGAAVGDPACDLVIAWTYLSGKAREIFISEMDMDQCTWLRARAWALWKAMFELCQIADKNIPEAGVQKRIIDEVING</sequence>
<organism evidence="2 3">
    <name type="scientific">Orientia tsutsugamushi</name>
    <name type="common">Rickettsia tsutsugamushi</name>
    <dbReference type="NCBI Taxonomy" id="784"/>
    <lineage>
        <taxon>Bacteria</taxon>
        <taxon>Pseudomonadati</taxon>
        <taxon>Pseudomonadota</taxon>
        <taxon>Alphaproteobacteria</taxon>
        <taxon>Rickettsiales</taxon>
        <taxon>Rickettsiaceae</taxon>
        <taxon>Rickettsieae</taxon>
        <taxon>Orientia</taxon>
    </lineage>
</organism>
<dbReference type="PANTHER" id="PTHR21310">
    <property type="entry name" value="AMINOGLYCOSIDE PHOSPHOTRANSFERASE-RELATED-RELATED"/>
    <property type="match status" value="1"/>
</dbReference>
<proteinExistence type="predicted"/>
<reference evidence="3" key="1">
    <citation type="submission" date="2018-03" db="EMBL/GenBank/DDBJ databases">
        <authorList>
            <person name="Batty M. E."/>
            <person name="Batty M E."/>
        </authorList>
    </citation>
    <scope>NUCLEOTIDE SEQUENCE [LARGE SCALE GENOMIC DNA]</scope>
</reference>
<dbReference type="CDD" id="cd05155">
    <property type="entry name" value="APH_ChoK_like_1"/>
    <property type="match status" value="1"/>
</dbReference>
<dbReference type="GO" id="GO:0005524">
    <property type="term" value="F:ATP binding"/>
    <property type="evidence" value="ECO:0007669"/>
    <property type="project" value="InterPro"/>
</dbReference>
<dbReference type="Pfam" id="PF01636">
    <property type="entry name" value="APH"/>
    <property type="match status" value="1"/>
</dbReference>
<dbReference type="InterPro" id="IPR011009">
    <property type="entry name" value="Kinase-like_dom_sf"/>
</dbReference>
<dbReference type="PANTHER" id="PTHR21310:SF42">
    <property type="entry name" value="BIFUNCTIONAL AAC_APH"/>
    <property type="match status" value="1"/>
</dbReference>
<gene>
    <name evidence="2" type="ORF">UT176_01828</name>
</gene>